<organism evidence="2 3">
    <name type="scientific">Papaver somniferum</name>
    <name type="common">Opium poppy</name>
    <dbReference type="NCBI Taxonomy" id="3469"/>
    <lineage>
        <taxon>Eukaryota</taxon>
        <taxon>Viridiplantae</taxon>
        <taxon>Streptophyta</taxon>
        <taxon>Embryophyta</taxon>
        <taxon>Tracheophyta</taxon>
        <taxon>Spermatophyta</taxon>
        <taxon>Magnoliopsida</taxon>
        <taxon>Ranunculales</taxon>
        <taxon>Papaveraceae</taxon>
        <taxon>Papaveroideae</taxon>
        <taxon>Papaver</taxon>
    </lineage>
</organism>
<dbReference type="Proteomes" id="UP000316621">
    <property type="component" value="Chromosome 2"/>
</dbReference>
<feature type="chain" id="PRO_5021248590" evidence="1">
    <location>
        <begin position="24"/>
        <end position="192"/>
    </location>
</feature>
<dbReference type="AlphaFoldDB" id="A0A4Y7IVI0"/>
<dbReference type="Gramene" id="RZC51761">
    <property type="protein sequence ID" value="RZC51761"/>
    <property type="gene ID" value="C5167_020188"/>
</dbReference>
<name>A0A4Y7IVI0_PAPSO</name>
<evidence type="ECO:0000313" key="3">
    <source>
        <dbReference type="Proteomes" id="UP000316621"/>
    </source>
</evidence>
<evidence type="ECO:0000256" key="1">
    <source>
        <dbReference type="SAM" id="SignalP"/>
    </source>
</evidence>
<feature type="signal peptide" evidence="1">
    <location>
        <begin position="1"/>
        <end position="23"/>
    </location>
</feature>
<proteinExistence type="predicted"/>
<sequence>MMSMAMVLVALVVVATEMEMVLAREMQMRNEEEAEVNPRVLLLCFSFRDFLSVNVDVLTKDYNFDLKFYLRMLSNSGMKSMVVVAGANSVQIIGLLSFDIRGSSVSHLHHEVCTIFQGISDRMNGKRMYILILIAYIQETHLDLWKVSFQEIQNIVLLGTVVSDNPANPKKKWVANDKLQFLSEGAAAKEHG</sequence>
<accession>A0A4Y7IVI0</accession>
<evidence type="ECO:0000313" key="2">
    <source>
        <dbReference type="EMBL" id="RZC51761.1"/>
    </source>
</evidence>
<keyword evidence="1" id="KW-0732">Signal</keyword>
<gene>
    <name evidence="2" type="ORF">C5167_020188</name>
</gene>
<dbReference type="EMBL" id="CM010716">
    <property type="protein sequence ID" value="RZC51761.1"/>
    <property type="molecule type" value="Genomic_DNA"/>
</dbReference>
<keyword evidence="3" id="KW-1185">Reference proteome</keyword>
<reference evidence="2 3" key="1">
    <citation type="journal article" date="2018" name="Science">
        <title>The opium poppy genome and morphinan production.</title>
        <authorList>
            <person name="Guo L."/>
            <person name="Winzer T."/>
            <person name="Yang X."/>
            <person name="Li Y."/>
            <person name="Ning Z."/>
            <person name="He Z."/>
            <person name="Teodor R."/>
            <person name="Lu Y."/>
            <person name="Bowser T.A."/>
            <person name="Graham I.A."/>
            <person name="Ye K."/>
        </authorList>
    </citation>
    <scope>NUCLEOTIDE SEQUENCE [LARGE SCALE GENOMIC DNA]</scope>
    <source>
        <strain evidence="3">cv. HN1</strain>
        <tissue evidence="2">Leaves</tissue>
    </source>
</reference>
<protein>
    <submittedName>
        <fullName evidence="2">Uncharacterized protein</fullName>
    </submittedName>
</protein>